<dbReference type="InterPro" id="IPR018958">
    <property type="entry name" value="Knr4/Smi1-like_dom"/>
</dbReference>
<keyword evidence="3" id="KW-1185">Reference proteome</keyword>
<dbReference type="Proteomes" id="UP001238088">
    <property type="component" value="Unassembled WGS sequence"/>
</dbReference>
<dbReference type="SUPFAM" id="SSF160631">
    <property type="entry name" value="SMI1/KNR4-like"/>
    <property type="match status" value="1"/>
</dbReference>
<name>A0ABU0ANK3_9BACI</name>
<proteinExistence type="predicted"/>
<accession>A0ABU0ANK3</accession>
<comment type="caution">
    <text evidence="2">The sequence shown here is derived from an EMBL/GenBank/DDBJ whole genome shotgun (WGS) entry which is preliminary data.</text>
</comment>
<dbReference type="InterPro" id="IPR037883">
    <property type="entry name" value="Knr4/Smi1-like_sf"/>
</dbReference>
<dbReference type="RefSeq" id="WP_307476938.1">
    <property type="nucleotide sequence ID" value="NZ_JAUSUB010000016.1"/>
</dbReference>
<dbReference type="EMBL" id="JAUSUB010000016">
    <property type="protein sequence ID" value="MDQ0271640.1"/>
    <property type="molecule type" value="Genomic_DNA"/>
</dbReference>
<evidence type="ECO:0000313" key="3">
    <source>
        <dbReference type="Proteomes" id="UP001238088"/>
    </source>
</evidence>
<dbReference type="Pfam" id="PF09346">
    <property type="entry name" value="SMI1_KNR4"/>
    <property type="match status" value="1"/>
</dbReference>
<feature type="domain" description="Knr4/Smi1-like" evidence="1">
    <location>
        <begin position="13"/>
        <end position="142"/>
    </location>
</feature>
<dbReference type="Gene3D" id="3.40.1580.10">
    <property type="entry name" value="SMI1/KNR4-like"/>
    <property type="match status" value="1"/>
</dbReference>
<dbReference type="SMART" id="SM00860">
    <property type="entry name" value="SMI1_KNR4"/>
    <property type="match status" value="1"/>
</dbReference>
<evidence type="ECO:0000313" key="2">
    <source>
        <dbReference type="EMBL" id="MDQ0271640.1"/>
    </source>
</evidence>
<sequence length="253" mass="29577">MRKILEICNDIKPATDAEIIEAEKQLKVKLPDSYIRLVKEQNGGRSIHNAFPTKVATSWEEDHIQIDEFHGIGGEGMSILDSGYLIQEWELPEDIVLISGDGHSWVALDYRKRKENPSVIYLDSEMEQTIELADSFDEFLQGLYTAEYKEEEESFEIWTDEEVVAGFISDDDHSFILTLNYIYEHPNPLNYKMLVEEHLYHSLHHQDDERQEISALYITHFHQKNILSPEFLVKAKKVFEEKESLKVYLELLK</sequence>
<protein>
    <recommendedName>
        <fullName evidence="1">Knr4/Smi1-like domain-containing protein</fullName>
    </recommendedName>
</protein>
<gene>
    <name evidence="2" type="ORF">J2S17_003528</name>
</gene>
<evidence type="ECO:0000259" key="1">
    <source>
        <dbReference type="SMART" id="SM00860"/>
    </source>
</evidence>
<reference evidence="2 3" key="1">
    <citation type="submission" date="2023-07" db="EMBL/GenBank/DDBJ databases">
        <title>Genomic Encyclopedia of Type Strains, Phase IV (KMG-IV): sequencing the most valuable type-strain genomes for metagenomic binning, comparative biology and taxonomic classification.</title>
        <authorList>
            <person name="Goeker M."/>
        </authorList>
    </citation>
    <scope>NUCLEOTIDE SEQUENCE [LARGE SCALE GENOMIC DNA]</scope>
    <source>
        <strain evidence="2 3">DSM 23494</strain>
    </source>
</reference>
<organism evidence="2 3">
    <name type="scientific">Cytobacillus purgationiresistens</name>
    <dbReference type="NCBI Taxonomy" id="863449"/>
    <lineage>
        <taxon>Bacteria</taxon>
        <taxon>Bacillati</taxon>
        <taxon>Bacillota</taxon>
        <taxon>Bacilli</taxon>
        <taxon>Bacillales</taxon>
        <taxon>Bacillaceae</taxon>
        <taxon>Cytobacillus</taxon>
    </lineage>
</organism>